<dbReference type="Proteomes" id="UP000250443">
    <property type="component" value="Unassembled WGS sequence"/>
</dbReference>
<keyword evidence="3 7" id="KW-0479">Metal-binding</keyword>
<organism evidence="10 11">
    <name type="scientific">Pseudomonas luteola</name>
    <dbReference type="NCBI Taxonomy" id="47886"/>
    <lineage>
        <taxon>Bacteria</taxon>
        <taxon>Pseudomonadati</taxon>
        <taxon>Pseudomonadota</taxon>
        <taxon>Gammaproteobacteria</taxon>
        <taxon>Pseudomonadales</taxon>
        <taxon>Pseudomonadaceae</taxon>
        <taxon>Pseudomonas</taxon>
    </lineage>
</organism>
<evidence type="ECO:0000256" key="1">
    <source>
        <dbReference type="ARBA" id="ARBA00010342"/>
    </source>
</evidence>
<dbReference type="PANTHER" id="PTHR47870">
    <property type="entry name" value="CYTOCHROME C-TYPE BIOGENESIS PROTEIN CCMH"/>
    <property type="match status" value="1"/>
</dbReference>
<accession>A0A2X2DAF6</accession>
<protein>
    <recommendedName>
        <fullName evidence="7">Cytochrome c-type biogenesis protein</fullName>
    </recommendedName>
</protein>
<feature type="domain" description="CcmH/CycL/Ccl2/NrfF N-terminal" evidence="8">
    <location>
        <begin position="10"/>
        <end position="152"/>
    </location>
</feature>
<dbReference type="Proteomes" id="UP000626180">
    <property type="component" value="Unassembled WGS sequence"/>
</dbReference>
<evidence type="ECO:0000313" key="12">
    <source>
        <dbReference type="Proteomes" id="UP000626180"/>
    </source>
</evidence>
<keyword evidence="7" id="KW-1133">Transmembrane helix</keyword>
<evidence type="ECO:0000313" key="11">
    <source>
        <dbReference type="Proteomes" id="UP000250443"/>
    </source>
</evidence>
<feature type="signal peptide" evidence="7">
    <location>
        <begin position="1"/>
        <end position="21"/>
    </location>
</feature>
<name>A0A2X2DAF6_PSELU</name>
<keyword evidence="6 7" id="KW-0408">Iron</keyword>
<sequence length="157" mass="17979">MIRRIGASLLLLFIWIGVAQAAIETFAYTNDAERERFQALTRELRCPKCQNQDLADSNAPIAADLRGEIHRLMNEGKSDEQIINYLVARYGEFVMYRPPVEQRTWLLWYGPAAFLILGFCIILIIVRRRQQQTLPSNAPLSADEQARLASLLKKKDS</sequence>
<proteinExistence type="inferred from homology"/>
<evidence type="ECO:0000256" key="7">
    <source>
        <dbReference type="RuleBase" id="RU364112"/>
    </source>
</evidence>
<evidence type="ECO:0000256" key="5">
    <source>
        <dbReference type="ARBA" id="ARBA00022748"/>
    </source>
</evidence>
<feature type="transmembrane region" description="Helical" evidence="7">
    <location>
        <begin position="105"/>
        <end position="126"/>
    </location>
</feature>
<dbReference type="PANTHER" id="PTHR47870:SF1">
    <property type="entry name" value="CYTOCHROME C-TYPE BIOGENESIS PROTEIN CCMH"/>
    <property type="match status" value="1"/>
</dbReference>
<dbReference type="EMBL" id="JADMCD010000003">
    <property type="protein sequence ID" value="MBF8640517.1"/>
    <property type="molecule type" value="Genomic_DNA"/>
</dbReference>
<comment type="similarity">
    <text evidence="1 7">Belongs to the CcmH/CycL/Ccl2/NrfF family.</text>
</comment>
<evidence type="ECO:0000256" key="3">
    <source>
        <dbReference type="ARBA" id="ARBA00022723"/>
    </source>
</evidence>
<keyword evidence="2 7" id="KW-0349">Heme</keyword>
<keyword evidence="7" id="KW-0812">Transmembrane</keyword>
<dbReference type="FunFam" id="1.10.8.640:FF:000001">
    <property type="entry name" value="Cytochrome c-type biogenesis protein"/>
    <property type="match status" value="1"/>
</dbReference>
<dbReference type="CDD" id="cd16378">
    <property type="entry name" value="CcmH_N"/>
    <property type="match status" value="1"/>
</dbReference>
<keyword evidence="5" id="KW-0201">Cytochrome c-type biogenesis</keyword>
<dbReference type="AlphaFoldDB" id="A0A2X2DAF6"/>
<dbReference type="Pfam" id="PF03918">
    <property type="entry name" value="CcmH"/>
    <property type="match status" value="1"/>
</dbReference>
<dbReference type="GO" id="GO:0017004">
    <property type="term" value="P:cytochrome complex assembly"/>
    <property type="evidence" value="ECO:0007669"/>
    <property type="project" value="UniProtKB-KW"/>
</dbReference>
<evidence type="ECO:0000256" key="4">
    <source>
        <dbReference type="ARBA" id="ARBA00022729"/>
    </source>
</evidence>
<reference evidence="9 12" key="2">
    <citation type="submission" date="2020-10" db="EMBL/GenBank/DDBJ databases">
        <title>Genome sequences of Pseudomonas isolates.</title>
        <authorList>
            <person name="Wessels L."/>
            <person name="Reich F."/>
            <person name="Hammerl J."/>
        </authorList>
    </citation>
    <scope>NUCLEOTIDE SEQUENCE [LARGE SCALE GENOMIC DNA]</scope>
    <source>
        <strain evidence="9 12">20-MO00624-0</strain>
    </source>
</reference>
<dbReference type="Gene3D" id="1.10.8.640">
    <property type="entry name" value="Cytochrome C biogenesis protein"/>
    <property type="match status" value="1"/>
</dbReference>
<dbReference type="InterPro" id="IPR005616">
    <property type="entry name" value="CcmH/CycL/Ccl2/NrfF_N"/>
</dbReference>
<evidence type="ECO:0000313" key="10">
    <source>
        <dbReference type="EMBL" id="SPZ09385.1"/>
    </source>
</evidence>
<reference evidence="10 11" key="1">
    <citation type="submission" date="2018-06" db="EMBL/GenBank/DDBJ databases">
        <authorList>
            <consortium name="Pathogen Informatics"/>
            <person name="Doyle S."/>
        </authorList>
    </citation>
    <scope>NUCLEOTIDE SEQUENCE [LARGE SCALE GENOMIC DNA]</scope>
    <source>
        <strain evidence="10 11">NCTC11842</strain>
    </source>
</reference>
<dbReference type="EMBL" id="UAUF01000013">
    <property type="protein sequence ID" value="SPZ09385.1"/>
    <property type="molecule type" value="Genomic_DNA"/>
</dbReference>
<evidence type="ECO:0000259" key="8">
    <source>
        <dbReference type="Pfam" id="PF03918"/>
    </source>
</evidence>
<comment type="function">
    <text evidence="7">Possible subunit of a heme lyase.</text>
</comment>
<dbReference type="InterPro" id="IPR038297">
    <property type="entry name" value="CcmH/CycL/NrfF/Ccl2_sf"/>
</dbReference>
<evidence type="ECO:0000256" key="2">
    <source>
        <dbReference type="ARBA" id="ARBA00022617"/>
    </source>
</evidence>
<evidence type="ECO:0000256" key="6">
    <source>
        <dbReference type="ARBA" id="ARBA00023004"/>
    </source>
</evidence>
<dbReference type="InterPro" id="IPR051263">
    <property type="entry name" value="C-type_cytochrome_biogenesis"/>
</dbReference>
<keyword evidence="12" id="KW-1185">Reference proteome</keyword>
<keyword evidence="4 7" id="KW-0732">Signal</keyword>
<feature type="chain" id="PRO_5015798763" description="Cytochrome c-type biogenesis protein" evidence="7">
    <location>
        <begin position="22"/>
        <end position="157"/>
    </location>
</feature>
<gene>
    <name evidence="10" type="primary">cycL</name>
    <name evidence="9" type="ORF">IRZ65_07475</name>
    <name evidence="10" type="ORF">NCTC11842_02954</name>
</gene>
<keyword evidence="7" id="KW-0472">Membrane</keyword>
<dbReference type="GO" id="GO:0005886">
    <property type="term" value="C:plasma membrane"/>
    <property type="evidence" value="ECO:0007669"/>
    <property type="project" value="TreeGrafter"/>
</dbReference>
<evidence type="ECO:0000313" key="9">
    <source>
        <dbReference type="EMBL" id="MBF8640517.1"/>
    </source>
</evidence>
<dbReference type="GO" id="GO:0046872">
    <property type="term" value="F:metal ion binding"/>
    <property type="evidence" value="ECO:0007669"/>
    <property type="project" value="UniProtKB-KW"/>
</dbReference>